<dbReference type="PROSITE" id="PS50930">
    <property type="entry name" value="HTH_LYTTR"/>
    <property type="match status" value="1"/>
</dbReference>
<dbReference type="InterPro" id="IPR007492">
    <property type="entry name" value="LytTR_DNA-bd_dom"/>
</dbReference>
<dbReference type="EMBL" id="JAERRB010000011">
    <property type="protein sequence ID" value="MBL0744550.1"/>
    <property type="molecule type" value="Genomic_DNA"/>
</dbReference>
<feature type="modified residue" description="4-aspartylphosphate" evidence="1">
    <location>
        <position position="55"/>
    </location>
</feature>
<dbReference type="InterPro" id="IPR001789">
    <property type="entry name" value="Sig_transdc_resp-reg_receiver"/>
</dbReference>
<dbReference type="InterPro" id="IPR046947">
    <property type="entry name" value="LytR-like"/>
</dbReference>
<dbReference type="SMART" id="SM00850">
    <property type="entry name" value="LytTR"/>
    <property type="match status" value="1"/>
</dbReference>
<accession>A0ABS1KYM5</accession>
<reference evidence="4 5" key="1">
    <citation type="submission" date="2021-01" db="EMBL/GenBank/DDBJ databases">
        <title>Chryseolinea sp. Jin1 Genome sequencing and assembly.</title>
        <authorList>
            <person name="Kim I."/>
        </authorList>
    </citation>
    <scope>NUCLEOTIDE SEQUENCE [LARGE SCALE GENOMIC DNA]</scope>
    <source>
        <strain evidence="4 5">Jin1</strain>
    </source>
</reference>
<dbReference type="Gene3D" id="3.40.50.2300">
    <property type="match status" value="1"/>
</dbReference>
<dbReference type="SMART" id="SM00448">
    <property type="entry name" value="REC"/>
    <property type="match status" value="1"/>
</dbReference>
<evidence type="ECO:0000259" key="3">
    <source>
        <dbReference type="PROSITE" id="PS50930"/>
    </source>
</evidence>
<organism evidence="4 5">
    <name type="scientific">Chryseolinea lacunae</name>
    <dbReference type="NCBI Taxonomy" id="2801331"/>
    <lineage>
        <taxon>Bacteria</taxon>
        <taxon>Pseudomonadati</taxon>
        <taxon>Bacteroidota</taxon>
        <taxon>Cytophagia</taxon>
        <taxon>Cytophagales</taxon>
        <taxon>Fulvivirgaceae</taxon>
        <taxon>Chryseolinea</taxon>
    </lineage>
</organism>
<evidence type="ECO:0000313" key="5">
    <source>
        <dbReference type="Proteomes" id="UP000613030"/>
    </source>
</evidence>
<keyword evidence="5" id="KW-1185">Reference proteome</keyword>
<name>A0ABS1KYM5_9BACT</name>
<dbReference type="PROSITE" id="PS50110">
    <property type="entry name" value="RESPONSE_REGULATORY"/>
    <property type="match status" value="1"/>
</dbReference>
<dbReference type="Pfam" id="PF00072">
    <property type="entry name" value="Response_reg"/>
    <property type="match status" value="1"/>
</dbReference>
<dbReference type="InterPro" id="IPR011006">
    <property type="entry name" value="CheY-like_superfamily"/>
</dbReference>
<comment type="caution">
    <text evidence="4">The sequence shown here is derived from an EMBL/GenBank/DDBJ whole genome shotgun (WGS) entry which is preliminary data.</text>
</comment>
<dbReference type="RefSeq" id="WP_202014229.1">
    <property type="nucleotide sequence ID" value="NZ_JAERRB010000011.1"/>
</dbReference>
<evidence type="ECO:0000256" key="1">
    <source>
        <dbReference type="PROSITE-ProRule" id="PRU00169"/>
    </source>
</evidence>
<dbReference type="PANTHER" id="PTHR37299">
    <property type="entry name" value="TRANSCRIPTIONAL REGULATOR-RELATED"/>
    <property type="match status" value="1"/>
</dbReference>
<feature type="domain" description="Response regulatory" evidence="2">
    <location>
        <begin position="3"/>
        <end position="116"/>
    </location>
</feature>
<feature type="domain" description="HTH LytTR-type" evidence="3">
    <location>
        <begin position="144"/>
        <end position="247"/>
    </location>
</feature>
<dbReference type="Pfam" id="PF04397">
    <property type="entry name" value="LytTR"/>
    <property type="match status" value="1"/>
</dbReference>
<dbReference type="Gene3D" id="2.40.50.1020">
    <property type="entry name" value="LytTr DNA-binding domain"/>
    <property type="match status" value="1"/>
</dbReference>
<keyword evidence="1" id="KW-0597">Phosphoprotein</keyword>
<dbReference type="Proteomes" id="UP000613030">
    <property type="component" value="Unassembled WGS sequence"/>
</dbReference>
<proteinExistence type="predicted"/>
<evidence type="ECO:0000259" key="2">
    <source>
        <dbReference type="PROSITE" id="PS50110"/>
    </source>
</evidence>
<evidence type="ECO:0000313" key="4">
    <source>
        <dbReference type="EMBL" id="MBL0744550.1"/>
    </source>
</evidence>
<protein>
    <submittedName>
        <fullName evidence="4">Response regulator transcription factor</fullName>
    </submittedName>
</protein>
<dbReference type="SUPFAM" id="SSF52172">
    <property type="entry name" value="CheY-like"/>
    <property type="match status" value="1"/>
</dbReference>
<gene>
    <name evidence="4" type="ORF">JI741_25170</name>
</gene>
<dbReference type="PANTHER" id="PTHR37299:SF1">
    <property type="entry name" value="STAGE 0 SPORULATION PROTEIN A HOMOLOG"/>
    <property type="match status" value="1"/>
</dbReference>
<sequence length="250" mass="28552">MLKAIIVDDESKSRESLQILLHDFVEGVEVKSLCQDISEAMQAIERDKPDIVFLDIQLQRETGFDLLTKVKDINFEVIFTTAYSEYAIKAFRFSAIDYLLKPIDIEELKKAVGKVEKRVNGNITSRLTELVQNLRVGTTENYKLALPTLEGLIFIRTNDILYCEASSNYTQIYTGDGKKYLVSKTLKEYEDLLSDHNFFRIHNSYLINLNAIKKYVKGEGGYVILSNDVSLDVSKRKKEAFLSKIGVRNA</sequence>